<proteinExistence type="predicted"/>
<sequence length="118" mass="13433">MTKTNTNSYKFFTEINSVQNLLQVLFNQLKKNHHSYAELISNLEAIVDGAEIANLPKELEPITIFLNKPELIISNLSSEDKAYFNTVVKNKLYGFILELKNNMNADVPDPAVQTSFLR</sequence>
<name>A0ABY4Y6T3_9GAMM</name>
<organism evidence="1 2">
    <name type="scientific">Legionella lytica</name>
    <dbReference type="NCBI Taxonomy" id="96232"/>
    <lineage>
        <taxon>Bacteria</taxon>
        <taxon>Pseudomonadati</taxon>
        <taxon>Pseudomonadota</taxon>
        <taxon>Gammaproteobacteria</taxon>
        <taxon>Legionellales</taxon>
        <taxon>Legionellaceae</taxon>
        <taxon>Legionella</taxon>
    </lineage>
</organism>
<gene>
    <name evidence="1" type="ORF">J2N86_11640</name>
</gene>
<dbReference type="Proteomes" id="UP001057474">
    <property type="component" value="Chromosome"/>
</dbReference>
<dbReference type="EMBL" id="CP071527">
    <property type="protein sequence ID" value="USQ13331.1"/>
    <property type="molecule type" value="Genomic_DNA"/>
</dbReference>
<evidence type="ECO:0008006" key="3">
    <source>
        <dbReference type="Google" id="ProtNLM"/>
    </source>
</evidence>
<evidence type="ECO:0000313" key="1">
    <source>
        <dbReference type="EMBL" id="USQ13331.1"/>
    </source>
</evidence>
<keyword evidence="2" id="KW-1185">Reference proteome</keyword>
<evidence type="ECO:0000313" key="2">
    <source>
        <dbReference type="Proteomes" id="UP001057474"/>
    </source>
</evidence>
<accession>A0ABY4Y6T3</accession>
<reference evidence="1" key="1">
    <citation type="submission" date="2021-03" db="EMBL/GenBank/DDBJ databases">
        <title>Legionella lytica PCM 2298.</title>
        <authorList>
            <person name="Koper P."/>
        </authorList>
    </citation>
    <scope>NUCLEOTIDE SEQUENCE</scope>
    <source>
        <strain evidence="1">PCM 2298</strain>
    </source>
</reference>
<dbReference type="RefSeq" id="WP_252579632.1">
    <property type="nucleotide sequence ID" value="NZ_CP071527.1"/>
</dbReference>
<protein>
    <recommendedName>
        <fullName evidence="3">Substrate of the Dot/Icm secretion system</fullName>
    </recommendedName>
</protein>